<dbReference type="RefSeq" id="WP_223987635.1">
    <property type="nucleotide sequence ID" value="NZ_CAJZAG010000004.1"/>
</dbReference>
<sequence length="69" mass="7848">MKTLALEDVDIKLFRSIRNDAEDGQPIEASGDVDKNKGSSVQDLLEDEYVDWLNELVAEGRGRHVPRRH</sequence>
<reference evidence="1 2" key="1">
    <citation type="submission" date="2021-08" db="EMBL/GenBank/DDBJ databases">
        <authorList>
            <person name="Peeters C."/>
        </authorList>
    </citation>
    <scope>NUCLEOTIDE SEQUENCE [LARGE SCALE GENOMIC DNA]</scope>
    <source>
        <strain evidence="1 2">LMG 32289</strain>
    </source>
</reference>
<accession>A0ABM8WUG3</accession>
<proteinExistence type="predicted"/>
<comment type="caution">
    <text evidence="1">The sequence shown here is derived from an EMBL/GenBank/DDBJ whole genome shotgun (WGS) entry which is preliminary data.</text>
</comment>
<organism evidence="1 2">
    <name type="scientific">Cupriavidus pampae</name>
    <dbReference type="NCBI Taxonomy" id="659251"/>
    <lineage>
        <taxon>Bacteria</taxon>
        <taxon>Pseudomonadati</taxon>
        <taxon>Pseudomonadota</taxon>
        <taxon>Betaproteobacteria</taxon>
        <taxon>Burkholderiales</taxon>
        <taxon>Burkholderiaceae</taxon>
        <taxon>Cupriavidus</taxon>
    </lineage>
</organism>
<dbReference type="EMBL" id="CAJZAG010000004">
    <property type="protein sequence ID" value="CAG9171142.1"/>
    <property type="molecule type" value="Genomic_DNA"/>
</dbReference>
<evidence type="ECO:0000313" key="1">
    <source>
        <dbReference type="EMBL" id="CAG9171142.1"/>
    </source>
</evidence>
<name>A0ABM8WUG3_9BURK</name>
<dbReference type="Proteomes" id="UP000706525">
    <property type="component" value="Unassembled WGS sequence"/>
</dbReference>
<gene>
    <name evidence="1" type="ORF">LMG32289_02262</name>
</gene>
<keyword evidence="2" id="KW-1185">Reference proteome</keyword>
<evidence type="ECO:0000313" key="2">
    <source>
        <dbReference type="Proteomes" id="UP000706525"/>
    </source>
</evidence>
<protein>
    <submittedName>
        <fullName evidence="1">Uncharacterized protein</fullName>
    </submittedName>
</protein>